<feature type="transmembrane region" description="Helical" evidence="9">
    <location>
        <begin position="298"/>
        <end position="317"/>
    </location>
</feature>
<keyword evidence="12" id="KW-1185">Reference proteome</keyword>
<comment type="subcellular location">
    <subcellularLocation>
        <location evidence="9">Cell membrane</location>
        <topology evidence="9">Multi-pass membrane protein</topology>
    </subcellularLocation>
    <subcellularLocation>
        <location evidence="1">Membrane</location>
        <topology evidence="1">Multi-pass membrane protein</topology>
    </subcellularLocation>
</comment>
<dbReference type="InterPro" id="IPR018047">
    <property type="entry name" value="Ammonium_transpt_CS"/>
</dbReference>
<evidence type="ECO:0000256" key="2">
    <source>
        <dbReference type="ARBA" id="ARBA00005887"/>
    </source>
</evidence>
<name>A0A4P6K699_KTERU</name>
<evidence type="ECO:0000256" key="4">
    <source>
        <dbReference type="ARBA" id="ARBA00022692"/>
    </source>
</evidence>
<evidence type="ECO:0000259" key="10">
    <source>
        <dbReference type="Pfam" id="PF00909"/>
    </source>
</evidence>
<dbReference type="SUPFAM" id="SSF111352">
    <property type="entry name" value="Ammonium transporter"/>
    <property type="match status" value="1"/>
</dbReference>
<sequence>MLLAGASSGAYSTKAISTGDTAWVLISAALVMLMTPAVGFFYGGMVTSKNVVSVIKQSLLILGIVSIQWIILGYSLVFGNDIGGIIGGLNFFGLSGVGYAPNPNYAGTIPQLAFMIFQAMFAIISPALIIGAFVERIRFRTLVLFVILWTTLVYDPIAHWVWGTGGWLHNLGALDFAGGTVVHISAGFSGLAAAVVVGRRRTYQKGQPIPSNNVPFVLLGAALLWFGWFGFNAGSALGASPVAVNAFVVTNTAAAAAALTWMVLSWAEHKKPSAMATATGAVCGLVAITPASGFVSPVASIAIGIIAGLVTYLMLLFRSKKTSIDDTLDVWAAHGMGGVVGALLTGIFAEKIINSAGHNGLLFGNPAQFWTQILAVAVTIVYSFGLTFILLKLLSPLGLRVSSKEEAQGLDMAVHGEEGYRL</sequence>
<keyword evidence="3 9" id="KW-0813">Transport</keyword>
<dbReference type="OrthoDB" id="9814202at2"/>
<evidence type="ECO:0000256" key="9">
    <source>
        <dbReference type="RuleBase" id="RU362002"/>
    </source>
</evidence>
<feature type="transmembrane region" description="Helical" evidence="9">
    <location>
        <begin position="274"/>
        <end position="292"/>
    </location>
</feature>
<evidence type="ECO:0000256" key="3">
    <source>
        <dbReference type="ARBA" id="ARBA00022448"/>
    </source>
</evidence>
<dbReference type="InterPro" id="IPR029020">
    <property type="entry name" value="Ammonium/urea_transptr"/>
</dbReference>
<evidence type="ECO:0000256" key="1">
    <source>
        <dbReference type="ARBA" id="ARBA00004141"/>
    </source>
</evidence>
<accession>A0A4P6K699</accession>
<dbReference type="PANTHER" id="PTHR43029">
    <property type="entry name" value="AMMONIUM TRANSPORTER MEP2"/>
    <property type="match status" value="1"/>
</dbReference>
<dbReference type="NCBIfam" id="TIGR00836">
    <property type="entry name" value="amt"/>
    <property type="match status" value="1"/>
</dbReference>
<keyword evidence="5 9" id="KW-1133">Transmembrane helix</keyword>
<feature type="transmembrane region" description="Helical" evidence="9">
    <location>
        <begin position="112"/>
        <end position="134"/>
    </location>
</feature>
<dbReference type="PROSITE" id="PS01219">
    <property type="entry name" value="AMMONIUM_TRANSP"/>
    <property type="match status" value="1"/>
</dbReference>
<evidence type="ECO:0000256" key="7">
    <source>
        <dbReference type="ARBA" id="ARBA00023177"/>
    </source>
</evidence>
<dbReference type="Pfam" id="PF00909">
    <property type="entry name" value="Ammonium_transp"/>
    <property type="match status" value="1"/>
</dbReference>
<dbReference type="KEGG" id="kbs:EPA93_22530"/>
<keyword evidence="7 9" id="KW-0924">Ammonia transport</keyword>
<feature type="transmembrane region" description="Helical" evidence="9">
    <location>
        <begin position="22"/>
        <end position="47"/>
    </location>
</feature>
<evidence type="ECO:0000313" key="11">
    <source>
        <dbReference type="EMBL" id="QBD83552.1"/>
    </source>
</evidence>
<dbReference type="AlphaFoldDB" id="A0A4P6K699"/>
<dbReference type="GO" id="GO:0005886">
    <property type="term" value="C:plasma membrane"/>
    <property type="evidence" value="ECO:0007669"/>
    <property type="project" value="UniProtKB-SubCell"/>
</dbReference>
<keyword evidence="4 9" id="KW-0812">Transmembrane</keyword>
<feature type="transmembrane region" description="Helical" evidence="9">
    <location>
        <begin position="243"/>
        <end position="267"/>
    </location>
</feature>
<dbReference type="Proteomes" id="UP000290365">
    <property type="component" value="Chromosome"/>
</dbReference>
<feature type="transmembrane region" description="Helical" evidence="9">
    <location>
        <begin position="141"/>
        <end position="162"/>
    </location>
</feature>
<feature type="transmembrane region" description="Helical" evidence="9">
    <location>
        <begin position="174"/>
        <end position="197"/>
    </location>
</feature>
<evidence type="ECO:0000256" key="8">
    <source>
        <dbReference type="ARBA" id="ARBA00050025"/>
    </source>
</evidence>
<proteinExistence type="inferred from homology"/>
<feature type="transmembrane region" description="Helical" evidence="9">
    <location>
        <begin position="369"/>
        <end position="394"/>
    </location>
</feature>
<organism evidence="11 12">
    <name type="scientific">Ktedonosporobacter rubrisoli</name>
    <dbReference type="NCBI Taxonomy" id="2509675"/>
    <lineage>
        <taxon>Bacteria</taxon>
        <taxon>Bacillati</taxon>
        <taxon>Chloroflexota</taxon>
        <taxon>Ktedonobacteria</taxon>
        <taxon>Ktedonobacterales</taxon>
        <taxon>Ktedonosporobacteraceae</taxon>
        <taxon>Ktedonosporobacter</taxon>
    </lineage>
</organism>
<evidence type="ECO:0000256" key="6">
    <source>
        <dbReference type="ARBA" id="ARBA00023136"/>
    </source>
</evidence>
<feature type="transmembrane region" description="Helical" evidence="9">
    <location>
        <begin position="209"/>
        <end position="231"/>
    </location>
</feature>
<feature type="transmembrane region" description="Helical" evidence="9">
    <location>
        <begin position="329"/>
        <end position="349"/>
    </location>
</feature>
<dbReference type="InterPro" id="IPR001905">
    <property type="entry name" value="Ammonium_transpt"/>
</dbReference>
<feature type="transmembrane region" description="Helical" evidence="9">
    <location>
        <begin position="59"/>
        <end position="92"/>
    </location>
</feature>
<dbReference type="InterPro" id="IPR024041">
    <property type="entry name" value="NH4_transpt_AmtB-like_dom"/>
</dbReference>
<reference evidence="11 12" key="1">
    <citation type="submission" date="2019-01" db="EMBL/GenBank/DDBJ databases">
        <title>Ktedonosporobacter rubrisoli SCAWS-G2.</title>
        <authorList>
            <person name="Huang Y."/>
            <person name="Yan B."/>
        </authorList>
    </citation>
    <scope>NUCLEOTIDE SEQUENCE [LARGE SCALE GENOMIC DNA]</scope>
    <source>
        <strain evidence="11 12">SCAWS-G2</strain>
    </source>
</reference>
<evidence type="ECO:0000256" key="5">
    <source>
        <dbReference type="ARBA" id="ARBA00022989"/>
    </source>
</evidence>
<protein>
    <recommendedName>
        <fullName evidence="8 9">Ammonium transporter</fullName>
    </recommendedName>
</protein>
<comment type="similarity">
    <text evidence="2 9">Belongs to the ammonia transporter channel (TC 1.A.11.2) family.</text>
</comment>
<gene>
    <name evidence="11" type="ORF">EPA93_22530</name>
</gene>
<dbReference type="PANTHER" id="PTHR43029:SF10">
    <property type="entry name" value="AMMONIUM TRANSPORTER MEP2"/>
    <property type="match status" value="1"/>
</dbReference>
<keyword evidence="6 9" id="KW-0472">Membrane</keyword>
<dbReference type="EMBL" id="CP035758">
    <property type="protein sequence ID" value="QBD83552.1"/>
    <property type="molecule type" value="Genomic_DNA"/>
</dbReference>
<evidence type="ECO:0000313" key="12">
    <source>
        <dbReference type="Proteomes" id="UP000290365"/>
    </source>
</evidence>
<feature type="domain" description="Ammonium transporter AmtB-like" evidence="10">
    <location>
        <begin position="22"/>
        <end position="420"/>
    </location>
</feature>
<dbReference type="GO" id="GO:0008519">
    <property type="term" value="F:ammonium channel activity"/>
    <property type="evidence" value="ECO:0007669"/>
    <property type="project" value="InterPro"/>
</dbReference>
<dbReference type="Gene3D" id="1.10.3430.10">
    <property type="entry name" value="Ammonium transporter AmtB like domains"/>
    <property type="match status" value="1"/>
</dbReference>